<accession>T1BYR2</accession>
<keyword evidence="2" id="KW-0004">4Fe-4S</keyword>
<name>T1BYR2_9ZZZZ</name>
<evidence type="ECO:0000256" key="6">
    <source>
        <dbReference type="ARBA" id="ARBA00023014"/>
    </source>
</evidence>
<dbReference type="SUPFAM" id="SSF102114">
    <property type="entry name" value="Radical SAM enzymes"/>
    <property type="match status" value="1"/>
</dbReference>
<dbReference type="InterPro" id="IPR034405">
    <property type="entry name" value="F420"/>
</dbReference>
<dbReference type="GO" id="GO:0046872">
    <property type="term" value="F:metal ion binding"/>
    <property type="evidence" value="ECO:0007669"/>
    <property type="project" value="UniProtKB-KW"/>
</dbReference>
<dbReference type="GO" id="GO:0044689">
    <property type="term" value="F:7,8-didemethyl-8-hydroxy-5-deazariboflavin synthase activity"/>
    <property type="evidence" value="ECO:0007669"/>
    <property type="project" value="TreeGrafter"/>
</dbReference>
<evidence type="ECO:0000256" key="1">
    <source>
        <dbReference type="ARBA" id="ARBA00001966"/>
    </source>
</evidence>
<evidence type="ECO:0000256" key="2">
    <source>
        <dbReference type="ARBA" id="ARBA00022485"/>
    </source>
</evidence>
<reference evidence="7" key="2">
    <citation type="journal article" date="2014" name="ISME J.">
        <title>Microbial stratification in low pH oxic and suboxic macroscopic growths along an acid mine drainage.</title>
        <authorList>
            <person name="Mendez-Garcia C."/>
            <person name="Mesa V."/>
            <person name="Sprenger R.R."/>
            <person name="Richter M."/>
            <person name="Diez M.S."/>
            <person name="Solano J."/>
            <person name="Bargiela R."/>
            <person name="Golyshina O.V."/>
            <person name="Manteca A."/>
            <person name="Ramos J.L."/>
            <person name="Gallego J.R."/>
            <person name="Llorente I."/>
            <person name="Martins Dos Santos V.A."/>
            <person name="Jensen O.N."/>
            <person name="Pelaez A.I."/>
            <person name="Sanchez J."/>
            <person name="Ferrer M."/>
        </authorList>
    </citation>
    <scope>NUCLEOTIDE SEQUENCE</scope>
</reference>
<reference evidence="7" key="1">
    <citation type="submission" date="2013-08" db="EMBL/GenBank/DDBJ databases">
        <authorList>
            <person name="Mendez C."/>
            <person name="Richter M."/>
            <person name="Ferrer M."/>
            <person name="Sanchez J."/>
        </authorList>
    </citation>
    <scope>NUCLEOTIDE SEQUENCE</scope>
</reference>
<keyword evidence="3" id="KW-0949">S-adenosyl-L-methionine</keyword>
<dbReference type="InterPro" id="IPR013785">
    <property type="entry name" value="Aldolase_TIM"/>
</dbReference>
<keyword evidence="6" id="KW-0411">Iron-sulfur</keyword>
<gene>
    <name evidence="7" type="ORF">B1B_08349</name>
</gene>
<dbReference type="InterPro" id="IPR058240">
    <property type="entry name" value="rSAM_sf"/>
</dbReference>
<dbReference type="AlphaFoldDB" id="T1BYR2"/>
<dbReference type="InterPro" id="IPR007197">
    <property type="entry name" value="rSAM"/>
</dbReference>
<feature type="non-terminal residue" evidence="7">
    <location>
        <position position="129"/>
    </location>
</feature>
<evidence type="ECO:0000256" key="4">
    <source>
        <dbReference type="ARBA" id="ARBA00022723"/>
    </source>
</evidence>
<comment type="cofactor">
    <cofactor evidence="1">
        <name>[4Fe-4S] cluster</name>
        <dbReference type="ChEBI" id="CHEBI:49883"/>
    </cofactor>
</comment>
<evidence type="ECO:0000256" key="3">
    <source>
        <dbReference type="ARBA" id="ARBA00022691"/>
    </source>
</evidence>
<protein>
    <submittedName>
        <fullName evidence="7">Radical SAM domain-containing protein</fullName>
    </submittedName>
</protein>
<dbReference type="Gene3D" id="3.20.20.70">
    <property type="entry name" value="Aldolase class I"/>
    <property type="match status" value="1"/>
</dbReference>
<comment type="caution">
    <text evidence="7">The sequence shown here is derived from an EMBL/GenBank/DDBJ whole genome shotgun (WGS) entry which is preliminary data.</text>
</comment>
<keyword evidence="4" id="KW-0479">Metal-binding</keyword>
<dbReference type="PANTHER" id="PTHR43076">
    <property type="entry name" value="FO SYNTHASE (COFH)"/>
    <property type="match status" value="1"/>
</dbReference>
<dbReference type="SFLD" id="SFLDS00029">
    <property type="entry name" value="Radical_SAM"/>
    <property type="match status" value="1"/>
</dbReference>
<evidence type="ECO:0000313" key="7">
    <source>
        <dbReference type="EMBL" id="EQD59075.1"/>
    </source>
</evidence>
<dbReference type="PANTHER" id="PTHR43076:SF14">
    <property type="entry name" value="RADICAL SAM DOMAIN PROTEIN"/>
    <property type="match status" value="1"/>
</dbReference>
<sequence>MDEGMFYDADYWHDYIAGENNISRKDAAEIMQDLPFHERLRLADSLASLQAGNTVGYAVSYNINYSNYCAASCPICAFYVPAKLRDRTGGGYELSEADVRREARKAREFHATEIHVVGGFNPYLPMEYY</sequence>
<proteinExistence type="predicted"/>
<evidence type="ECO:0000256" key="5">
    <source>
        <dbReference type="ARBA" id="ARBA00023004"/>
    </source>
</evidence>
<dbReference type="EMBL" id="AUZY01005434">
    <property type="protein sequence ID" value="EQD59075.1"/>
    <property type="molecule type" value="Genomic_DNA"/>
</dbReference>
<keyword evidence="5" id="KW-0408">Iron</keyword>
<organism evidence="7">
    <name type="scientific">mine drainage metagenome</name>
    <dbReference type="NCBI Taxonomy" id="410659"/>
    <lineage>
        <taxon>unclassified sequences</taxon>
        <taxon>metagenomes</taxon>
        <taxon>ecological metagenomes</taxon>
    </lineage>
</organism>
<dbReference type="GO" id="GO:0051539">
    <property type="term" value="F:4 iron, 4 sulfur cluster binding"/>
    <property type="evidence" value="ECO:0007669"/>
    <property type="project" value="UniProtKB-KW"/>
</dbReference>